<comment type="caution">
    <text evidence="3">The sequence shown here is derived from an EMBL/GenBank/DDBJ whole genome shotgun (WGS) entry which is preliminary data.</text>
</comment>
<dbReference type="PANTHER" id="PTHR22803">
    <property type="entry name" value="MANNOSE, PHOSPHOLIPASE, LECTIN RECEPTOR RELATED"/>
    <property type="match status" value="1"/>
</dbReference>
<dbReference type="SMART" id="SM00034">
    <property type="entry name" value="CLECT"/>
    <property type="match status" value="1"/>
</dbReference>
<accession>A0AAN8JUP7</accession>
<keyword evidence="1" id="KW-0732">Signal</keyword>
<dbReference type="Gene3D" id="3.10.100.10">
    <property type="entry name" value="Mannose-Binding Protein A, subunit A"/>
    <property type="match status" value="1"/>
</dbReference>
<dbReference type="SUPFAM" id="SSF56436">
    <property type="entry name" value="C-type lectin-like"/>
    <property type="match status" value="1"/>
</dbReference>
<reference evidence="3 4" key="1">
    <citation type="submission" date="2024-01" db="EMBL/GenBank/DDBJ databases">
        <title>The genome of the rayed Mediterranean limpet Patella caerulea (Linnaeus, 1758).</title>
        <authorList>
            <person name="Anh-Thu Weber A."/>
            <person name="Halstead-Nussloch G."/>
        </authorList>
    </citation>
    <scope>NUCLEOTIDE SEQUENCE [LARGE SCALE GENOMIC DNA]</scope>
    <source>
        <strain evidence="3">AATW-2023a</strain>
        <tissue evidence="3">Whole specimen</tissue>
    </source>
</reference>
<organism evidence="3 4">
    <name type="scientific">Patella caerulea</name>
    <name type="common">Rayed Mediterranean limpet</name>
    <dbReference type="NCBI Taxonomy" id="87958"/>
    <lineage>
        <taxon>Eukaryota</taxon>
        <taxon>Metazoa</taxon>
        <taxon>Spiralia</taxon>
        <taxon>Lophotrochozoa</taxon>
        <taxon>Mollusca</taxon>
        <taxon>Gastropoda</taxon>
        <taxon>Patellogastropoda</taxon>
        <taxon>Patelloidea</taxon>
        <taxon>Patellidae</taxon>
        <taxon>Patella</taxon>
    </lineage>
</organism>
<evidence type="ECO:0000313" key="3">
    <source>
        <dbReference type="EMBL" id="KAK6182980.1"/>
    </source>
</evidence>
<evidence type="ECO:0000256" key="1">
    <source>
        <dbReference type="SAM" id="SignalP"/>
    </source>
</evidence>
<sequence>MNIIHGSALIFGFISLTNGQNEIWKTFEGRFYGHFGQPKTFFKALEVCQNIDGIIAPVRTQQESEFLIQSRSGNNERRWIGGTDKNRKDGDYIWLDQSPITWSNWNRDEPINAGGKEDCMVMEANGKWNDIDCDLFEHKYFCMIENSPMGWTSFYPGKEFRFFDLHRHTYKEVENMCNAFNGEIPSTETNLSILNALRYRMKNEASNETKPLWIKSDQFLGKLFLSNFIKKKIKVLKGAAH</sequence>
<feature type="chain" id="PRO_5042888993" description="C-type lectin domain-containing protein" evidence="1">
    <location>
        <begin position="20"/>
        <end position="241"/>
    </location>
</feature>
<name>A0AAN8JUP7_PATCE</name>
<feature type="signal peptide" evidence="1">
    <location>
        <begin position="1"/>
        <end position="19"/>
    </location>
</feature>
<dbReference type="PROSITE" id="PS50041">
    <property type="entry name" value="C_TYPE_LECTIN_2"/>
    <property type="match status" value="1"/>
</dbReference>
<dbReference type="Pfam" id="PF00059">
    <property type="entry name" value="Lectin_C"/>
    <property type="match status" value="1"/>
</dbReference>
<dbReference type="InterPro" id="IPR016186">
    <property type="entry name" value="C-type_lectin-like/link_sf"/>
</dbReference>
<protein>
    <recommendedName>
        <fullName evidence="2">C-type lectin domain-containing protein</fullName>
    </recommendedName>
</protein>
<dbReference type="AlphaFoldDB" id="A0AAN8JUP7"/>
<dbReference type="EMBL" id="JAZGQO010000007">
    <property type="protein sequence ID" value="KAK6182980.1"/>
    <property type="molecule type" value="Genomic_DNA"/>
</dbReference>
<dbReference type="InterPro" id="IPR050111">
    <property type="entry name" value="C-type_lectin/snaclec_domain"/>
</dbReference>
<evidence type="ECO:0000259" key="2">
    <source>
        <dbReference type="PROSITE" id="PS50041"/>
    </source>
</evidence>
<gene>
    <name evidence="3" type="ORF">SNE40_010540</name>
</gene>
<dbReference type="InterPro" id="IPR001304">
    <property type="entry name" value="C-type_lectin-like"/>
</dbReference>
<dbReference type="InterPro" id="IPR016187">
    <property type="entry name" value="CTDL_fold"/>
</dbReference>
<feature type="domain" description="C-type lectin" evidence="2">
    <location>
        <begin position="27"/>
        <end position="134"/>
    </location>
</feature>
<keyword evidence="4" id="KW-1185">Reference proteome</keyword>
<dbReference type="Proteomes" id="UP001347796">
    <property type="component" value="Unassembled WGS sequence"/>
</dbReference>
<evidence type="ECO:0000313" key="4">
    <source>
        <dbReference type="Proteomes" id="UP001347796"/>
    </source>
</evidence>
<proteinExistence type="predicted"/>